<dbReference type="Proteomes" id="UP000094444">
    <property type="component" value="Unassembled WGS sequence"/>
</dbReference>
<dbReference type="AlphaFoldDB" id="A0A2P5I1M4"/>
<sequence>MQVDRGEHRWEVVYFGMDMGKAGLKLRVDRVEREKMRESRLAGWRAGGLAGWHWQNENEQFQSPYHRDLLTLLLPAGQPASRAALAKAVVHMYEARMPTHVVLFVRDTVRRRLDYGEMWEIVRQRNQYHGPGTIAAEDVWRAAATVGSAVQYLSWSRDGP</sequence>
<gene>
    <name evidence="1" type="ORF">DHEL01_v205221</name>
</gene>
<dbReference type="EMBL" id="MAVT02000375">
    <property type="protein sequence ID" value="POS76396.1"/>
    <property type="molecule type" value="Genomic_DNA"/>
</dbReference>
<evidence type="ECO:0000313" key="2">
    <source>
        <dbReference type="Proteomes" id="UP000094444"/>
    </source>
</evidence>
<dbReference type="InParanoid" id="A0A2P5I1M4"/>
<accession>A0A2P5I1M4</accession>
<keyword evidence="2" id="KW-1185">Reference proteome</keyword>
<evidence type="ECO:0000313" key="1">
    <source>
        <dbReference type="EMBL" id="POS76396.1"/>
    </source>
</evidence>
<protein>
    <submittedName>
        <fullName evidence="1">Uncharacterized protein</fullName>
    </submittedName>
</protein>
<organism evidence="1 2">
    <name type="scientific">Diaporthe helianthi</name>
    <dbReference type="NCBI Taxonomy" id="158607"/>
    <lineage>
        <taxon>Eukaryota</taxon>
        <taxon>Fungi</taxon>
        <taxon>Dikarya</taxon>
        <taxon>Ascomycota</taxon>
        <taxon>Pezizomycotina</taxon>
        <taxon>Sordariomycetes</taxon>
        <taxon>Sordariomycetidae</taxon>
        <taxon>Diaporthales</taxon>
        <taxon>Diaporthaceae</taxon>
        <taxon>Diaporthe</taxon>
    </lineage>
</organism>
<reference evidence="1" key="1">
    <citation type="submission" date="2017-09" db="EMBL/GenBank/DDBJ databases">
        <title>Polyketide synthases of a Diaporthe helianthi virulent isolate.</title>
        <authorList>
            <person name="Baroncelli R."/>
        </authorList>
    </citation>
    <scope>NUCLEOTIDE SEQUENCE [LARGE SCALE GENOMIC DNA]</scope>
    <source>
        <strain evidence="1">7/96</strain>
    </source>
</reference>
<name>A0A2P5I1M4_DIAHE</name>
<proteinExistence type="predicted"/>
<comment type="caution">
    <text evidence="1">The sequence shown here is derived from an EMBL/GenBank/DDBJ whole genome shotgun (WGS) entry which is preliminary data.</text>
</comment>